<dbReference type="OrthoDB" id="6158190at2759"/>
<keyword evidence="1" id="KW-0812">Transmembrane</keyword>
<reference evidence="2" key="1">
    <citation type="submission" date="2021-10" db="EMBL/GenBank/DDBJ databases">
        <title>Tropical sea cucumber genome reveals ecological adaptation and Cuvierian tubules defense mechanism.</title>
        <authorList>
            <person name="Chen T."/>
        </authorList>
    </citation>
    <scope>NUCLEOTIDE SEQUENCE</scope>
    <source>
        <strain evidence="2">Nanhai2018</strain>
        <tissue evidence="2">Muscle</tissue>
    </source>
</reference>
<proteinExistence type="predicted"/>
<evidence type="ECO:0000256" key="1">
    <source>
        <dbReference type="SAM" id="Phobius"/>
    </source>
</evidence>
<keyword evidence="1" id="KW-0472">Membrane</keyword>
<gene>
    <name evidence="2" type="ORF">HOLleu_36991</name>
</gene>
<dbReference type="AlphaFoldDB" id="A0A9Q0YKT1"/>
<evidence type="ECO:0000313" key="3">
    <source>
        <dbReference type="Proteomes" id="UP001152320"/>
    </source>
</evidence>
<dbReference type="Proteomes" id="UP001152320">
    <property type="component" value="Chromosome 19"/>
</dbReference>
<keyword evidence="1" id="KW-1133">Transmembrane helix</keyword>
<dbReference type="EMBL" id="JAIZAY010000019">
    <property type="protein sequence ID" value="KAJ8024292.1"/>
    <property type="molecule type" value="Genomic_DNA"/>
</dbReference>
<comment type="caution">
    <text evidence="2">The sequence shown here is derived from an EMBL/GenBank/DDBJ whole genome shotgun (WGS) entry which is preliminary data.</text>
</comment>
<organism evidence="2 3">
    <name type="scientific">Holothuria leucospilota</name>
    <name type="common">Black long sea cucumber</name>
    <name type="synonym">Mertensiothuria leucospilota</name>
    <dbReference type="NCBI Taxonomy" id="206669"/>
    <lineage>
        <taxon>Eukaryota</taxon>
        <taxon>Metazoa</taxon>
        <taxon>Echinodermata</taxon>
        <taxon>Eleutherozoa</taxon>
        <taxon>Echinozoa</taxon>
        <taxon>Holothuroidea</taxon>
        <taxon>Aspidochirotacea</taxon>
        <taxon>Aspidochirotida</taxon>
        <taxon>Holothuriidae</taxon>
        <taxon>Holothuria</taxon>
    </lineage>
</organism>
<name>A0A9Q0YKT1_HOLLE</name>
<sequence length="195" mass="22527">MIERQTRDRRFKVDDLVLILLPTYRNKLIMQWKGPYRVVQKEGQYDYKVQVEGKSKTYHANLLKKYFTRPETDKDEVASVGVALNAAGSCVVADMQEIDEKGLNIVLPPEQSSETYKDVNVNEHLSESQTNDVSSLLSEFKDVWTDIPVYFSLFFYTLFAVLWGLENEERGGFRGTQYHVSCKEKKCSELTAFSE</sequence>
<accession>A0A9Q0YKT1</accession>
<feature type="transmembrane region" description="Helical" evidence="1">
    <location>
        <begin position="147"/>
        <end position="165"/>
    </location>
</feature>
<protein>
    <submittedName>
        <fullName evidence="2">Uncharacterized protein</fullName>
    </submittedName>
</protein>
<evidence type="ECO:0000313" key="2">
    <source>
        <dbReference type="EMBL" id="KAJ8024292.1"/>
    </source>
</evidence>
<keyword evidence="3" id="KW-1185">Reference proteome</keyword>